<dbReference type="SUPFAM" id="SSF55729">
    <property type="entry name" value="Acyl-CoA N-acyltransferases (Nat)"/>
    <property type="match status" value="1"/>
</dbReference>
<dbReference type="AlphaFoldDB" id="A0AAX6MBI6"/>
<name>A0AAX6MBI6_9PEZI</name>
<feature type="region of interest" description="Disordered" evidence="1">
    <location>
        <begin position="1"/>
        <end position="160"/>
    </location>
</feature>
<feature type="compositionally biased region" description="Low complexity" evidence="1">
    <location>
        <begin position="73"/>
        <end position="85"/>
    </location>
</feature>
<dbReference type="EMBL" id="JBANMG010000008">
    <property type="protein sequence ID" value="KAK6950058.1"/>
    <property type="molecule type" value="Genomic_DNA"/>
</dbReference>
<gene>
    <name evidence="2" type="ORF">Daesc_008381</name>
</gene>
<sequence length="562" mass="63729">MAPSKRQTWVDVYDPETGHYKPQLVIKGQSSNQSSGQSSGETSGTKSRGKTQEETTDYSVQYPQGNAHKLPESSGVNNSSSDDSAGGNGTNDPNNSTSKKLIPPSVARIEPSPPKFKGLSQSRWAPKDTKATTSIQQPAAGAGPHQTKHDSDIAPKQRNNLSKPIKTPVVHEAPKTIPVVTTVDVVKKDAQRPEPTTMPTNTERDTVPKDDMQPRPKVSCLPPRTEKYVKNWVQESPEIVVDLHPEGVENPERCDVDPETGRLMDPVVPAFENEHLVRKNSKETDDNIETQTQHSEIYVDLETKREYRIEEDAPRKLLEVPLVYHERVSNPREIRVPCHLRPAKRDDMIQIAALYNEEMHRSYKTIDKRQVAFDKWINIYDSCCTENLPFFVAVDGWHNKAAENNGPVIAFAVMDVAARGIFGSYKTNAAPCGKLTVVVHPDWRRMNVCSALLDAVFSCCSTSYSSREGYEFVNERNDRRYMAPKHNSRQWHFIDIETVIPSGPSKMATEKNERFKWMASYLSEYFNMVVVYHDEKLYRDDRYVDLWLDKITFRHQCRPLGS</sequence>
<evidence type="ECO:0008006" key="4">
    <source>
        <dbReference type="Google" id="ProtNLM"/>
    </source>
</evidence>
<proteinExistence type="predicted"/>
<keyword evidence="3" id="KW-1185">Reference proteome</keyword>
<organism evidence="2 3">
    <name type="scientific">Daldinia eschscholtzii</name>
    <dbReference type="NCBI Taxonomy" id="292717"/>
    <lineage>
        <taxon>Eukaryota</taxon>
        <taxon>Fungi</taxon>
        <taxon>Dikarya</taxon>
        <taxon>Ascomycota</taxon>
        <taxon>Pezizomycotina</taxon>
        <taxon>Sordariomycetes</taxon>
        <taxon>Xylariomycetidae</taxon>
        <taxon>Xylariales</taxon>
        <taxon>Hypoxylaceae</taxon>
        <taxon>Daldinia</taxon>
    </lineage>
</organism>
<dbReference type="InterPro" id="IPR016181">
    <property type="entry name" value="Acyl_CoA_acyltransferase"/>
</dbReference>
<dbReference type="Proteomes" id="UP001369815">
    <property type="component" value="Unassembled WGS sequence"/>
</dbReference>
<evidence type="ECO:0000313" key="3">
    <source>
        <dbReference type="Proteomes" id="UP001369815"/>
    </source>
</evidence>
<evidence type="ECO:0000313" key="2">
    <source>
        <dbReference type="EMBL" id="KAK6950058.1"/>
    </source>
</evidence>
<feature type="compositionally biased region" description="Low complexity" evidence="1">
    <location>
        <begin position="27"/>
        <end position="46"/>
    </location>
</feature>
<dbReference type="Gene3D" id="3.40.630.30">
    <property type="match status" value="1"/>
</dbReference>
<feature type="compositionally biased region" description="Basic and acidic residues" evidence="1">
    <location>
        <begin position="202"/>
        <end position="214"/>
    </location>
</feature>
<protein>
    <recommendedName>
        <fullName evidence="4">N-acetyltransferase domain-containing protein</fullName>
    </recommendedName>
</protein>
<reference evidence="2 3" key="1">
    <citation type="journal article" date="2024" name="Front Chem Biol">
        <title>Unveiling the potential of Daldinia eschscholtzii MFLUCC 19-0629 through bioactivity and bioinformatics studies for enhanced sustainable agriculture production.</title>
        <authorList>
            <person name="Brooks S."/>
            <person name="Weaver J.A."/>
            <person name="Klomchit A."/>
            <person name="Alharthi S.A."/>
            <person name="Onlamun T."/>
            <person name="Nurani R."/>
            <person name="Vong T.K."/>
            <person name="Alberti F."/>
            <person name="Greco C."/>
        </authorList>
    </citation>
    <scope>NUCLEOTIDE SEQUENCE [LARGE SCALE GENOMIC DNA]</scope>
    <source>
        <strain evidence="2">MFLUCC 19-0629</strain>
    </source>
</reference>
<comment type="caution">
    <text evidence="2">The sequence shown here is derived from an EMBL/GenBank/DDBJ whole genome shotgun (WGS) entry which is preliminary data.</text>
</comment>
<feature type="region of interest" description="Disordered" evidence="1">
    <location>
        <begin position="190"/>
        <end position="222"/>
    </location>
</feature>
<accession>A0AAX6MBI6</accession>
<evidence type="ECO:0000256" key="1">
    <source>
        <dbReference type="SAM" id="MobiDB-lite"/>
    </source>
</evidence>